<evidence type="ECO:0000313" key="2">
    <source>
        <dbReference type="Proteomes" id="UP000095544"/>
    </source>
</evidence>
<gene>
    <name evidence="1" type="ORF">ERS852491_02802</name>
</gene>
<evidence type="ECO:0000313" key="1">
    <source>
        <dbReference type="EMBL" id="CUO63563.1"/>
    </source>
</evidence>
<reference evidence="1 2" key="1">
    <citation type="submission" date="2015-09" db="EMBL/GenBank/DDBJ databases">
        <authorList>
            <consortium name="Pathogen Informatics"/>
        </authorList>
    </citation>
    <scope>NUCLEOTIDE SEQUENCE [LARGE SCALE GENOMIC DNA]</scope>
    <source>
        <strain evidence="1 2">2789STDY5834876</strain>
    </source>
</reference>
<sequence>MSHRQSDIPILPEKPLITVEGRGIHNNALSEDTFTVLRDGRISGNEIRKNSRQIGS</sequence>
<proteinExistence type="predicted"/>
<accession>A0A174GMG2</accession>
<name>A0A174GMG2_9FIRM</name>
<dbReference type="AlphaFoldDB" id="A0A174GMG2"/>
<organism evidence="1 2">
    <name type="scientific">Faecalicatena contorta</name>
    <dbReference type="NCBI Taxonomy" id="39482"/>
    <lineage>
        <taxon>Bacteria</taxon>
        <taxon>Bacillati</taxon>
        <taxon>Bacillota</taxon>
        <taxon>Clostridia</taxon>
        <taxon>Lachnospirales</taxon>
        <taxon>Lachnospiraceae</taxon>
        <taxon>Faecalicatena</taxon>
    </lineage>
</organism>
<dbReference type="EMBL" id="CYZU01000026">
    <property type="protein sequence ID" value="CUO63563.1"/>
    <property type="molecule type" value="Genomic_DNA"/>
</dbReference>
<protein>
    <submittedName>
        <fullName evidence="1">Uncharacterized protein</fullName>
    </submittedName>
</protein>
<dbReference type="Proteomes" id="UP000095544">
    <property type="component" value="Unassembled WGS sequence"/>
</dbReference>